<protein>
    <submittedName>
        <fullName evidence="1">Uncharacterized protein</fullName>
    </submittedName>
</protein>
<dbReference type="Proteomes" id="UP000190423">
    <property type="component" value="Unassembled WGS sequence"/>
</dbReference>
<sequence length="245" mass="28610">MPLNKGRNIKRPARTGEVKNMKRICIIIIFFFFLRVFAQTPDFTEKIRIPLWAELDAYPELAEAQDTSSGQFDYPISRLKKTAPFLLNGMVYGWRFEYTPSDRLRGVAEYFNVEEINTIKEEDGSITYTKPWFENNRVYCWVEFTRTPQMIWTLKAWNSIQSKKIQGRGTGMIADGFDGITNATNDALKNAIREHYRQILKNKPKEIDGHVIIRGTPQIGINAGRYVVELDFFLETDRIVKYTRF</sequence>
<evidence type="ECO:0000313" key="2">
    <source>
        <dbReference type="Proteomes" id="UP000190423"/>
    </source>
</evidence>
<name>A0A1T4JHB8_TREPO</name>
<accession>A0A1T4JHB8</accession>
<organism evidence="1 2">
    <name type="scientific">Treponema porcinum</name>
    <dbReference type="NCBI Taxonomy" id="261392"/>
    <lineage>
        <taxon>Bacteria</taxon>
        <taxon>Pseudomonadati</taxon>
        <taxon>Spirochaetota</taxon>
        <taxon>Spirochaetia</taxon>
        <taxon>Spirochaetales</taxon>
        <taxon>Treponemataceae</taxon>
        <taxon>Treponema</taxon>
    </lineage>
</organism>
<dbReference type="EMBL" id="FUWG01000002">
    <property type="protein sequence ID" value="SJZ29553.1"/>
    <property type="molecule type" value="Genomic_DNA"/>
</dbReference>
<evidence type="ECO:0000313" key="1">
    <source>
        <dbReference type="EMBL" id="SJZ29553.1"/>
    </source>
</evidence>
<keyword evidence="2" id="KW-1185">Reference proteome</keyword>
<gene>
    <name evidence="1" type="ORF">SAMN02745149_00055</name>
</gene>
<dbReference type="STRING" id="261392.SAMN02745149_00055"/>
<dbReference type="AlphaFoldDB" id="A0A1T4JHB8"/>
<reference evidence="1 2" key="1">
    <citation type="submission" date="2017-02" db="EMBL/GenBank/DDBJ databases">
        <authorList>
            <person name="Peterson S.W."/>
        </authorList>
    </citation>
    <scope>NUCLEOTIDE SEQUENCE [LARGE SCALE GENOMIC DNA]</scope>
    <source>
        <strain evidence="1 2">ATCC BAA-908</strain>
    </source>
</reference>
<proteinExistence type="predicted"/>